<name>A0A151AW94_9FIRM</name>
<dbReference type="NCBIfam" id="TIGR03960">
    <property type="entry name" value="rSAM_fuse_unch"/>
    <property type="match status" value="1"/>
</dbReference>
<dbReference type="PROSITE" id="PS51918">
    <property type="entry name" value="RADICAL_SAM"/>
    <property type="match status" value="1"/>
</dbReference>
<dbReference type="GO" id="GO:0003824">
    <property type="term" value="F:catalytic activity"/>
    <property type="evidence" value="ECO:0007669"/>
    <property type="project" value="InterPro"/>
</dbReference>
<dbReference type="InterPro" id="IPR045784">
    <property type="entry name" value="Radical_SAM_N2"/>
</dbReference>
<dbReference type="CDD" id="cd02065">
    <property type="entry name" value="B12-binding_like"/>
    <property type="match status" value="1"/>
</dbReference>
<dbReference type="SFLD" id="SFLDS00029">
    <property type="entry name" value="Radical_SAM"/>
    <property type="match status" value="1"/>
</dbReference>
<keyword evidence="3" id="KW-1185">Reference proteome</keyword>
<sequence>MQDIDWEKLLTRVTKPARYLGTEWNAIHKNWEENPVRMAFVYPDLYEVGMSHLGLAILYGAVNERPGMLMERAFAPGPDLEALLREEHLPLFSLESHRPLTDFDVLGFTLQYEMSYTTILNILDLAGIPLMASERAPEHPLVIGGGPGVANPEPVAPFFDAFLLGDGEEALPELLALVGRLKKEGAINDRRRVLKIIANLPGFYVPSLYKVEYNSDGTVATVVPREEGVPHRISKRVIPDLDEAYFPTRPIVPFLEVIHDRMMLEVMRGCTHGCRFCQAGAIYRPVRERDLSILLRQAEELVRHTGHEEISLTSLSTADYSRVEELARALAATYADQGVSVSLPSLRVDAFSVRLAEAVQRVRKSTLTFAPEAGSQRLRDVINKGVNEEDILTATGEAFRAGWQAIKLYFMLGLPTEREEDLLGIVDLARRILDQGRRLAPGGKPAVTVSVSSFVPKPWTAFQWEPQDRVEVIKEKQKLLRSHLRGPGLRFSWHEAEVSFIEAVLSRGDRRLSKAIVAAWRRGARLEGWSEYFNYGCWEAAFRETGLDPAFYACRLRREDEVFPWDHLDFGIAKDFLQRERRRAYEGRVTADCRSGRCTGCGVCPGLGVDLILKGGPRDSAVTGKI</sequence>
<dbReference type="PANTHER" id="PTHR42731:SF1">
    <property type="entry name" value="RADICAL SAM DOMAIN PROTEIN"/>
    <property type="match status" value="1"/>
</dbReference>
<organism evidence="2 3">
    <name type="scientific">Moorella mulderi DSM 14980</name>
    <dbReference type="NCBI Taxonomy" id="1122241"/>
    <lineage>
        <taxon>Bacteria</taxon>
        <taxon>Bacillati</taxon>
        <taxon>Bacillota</taxon>
        <taxon>Clostridia</taxon>
        <taxon>Neomoorellales</taxon>
        <taxon>Neomoorellaceae</taxon>
        <taxon>Neomoorella</taxon>
    </lineage>
</organism>
<proteinExistence type="predicted"/>
<gene>
    <name evidence="2" type="ORF">MOMUL_19630</name>
</gene>
<dbReference type="PANTHER" id="PTHR42731">
    <property type="entry name" value="SLL1084 PROTEIN"/>
    <property type="match status" value="1"/>
</dbReference>
<dbReference type="SUPFAM" id="SSF102114">
    <property type="entry name" value="Radical SAM enzymes"/>
    <property type="match status" value="1"/>
</dbReference>
<dbReference type="Proteomes" id="UP000075670">
    <property type="component" value="Unassembled WGS sequence"/>
</dbReference>
<dbReference type="InterPro" id="IPR023862">
    <property type="entry name" value="CHP03960_rSAM"/>
</dbReference>
<dbReference type="PROSITE" id="PS00197">
    <property type="entry name" value="2FE2S_FER_1"/>
    <property type="match status" value="1"/>
</dbReference>
<dbReference type="Pfam" id="PF19864">
    <property type="entry name" value="Radical_SAM_N2"/>
    <property type="match status" value="1"/>
</dbReference>
<dbReference type="InterPro" id="IPR058240">
    <property type="entry name" value="rSAM_sf"/>
</dbReference>
<feature type="domain" description="Radical SAM core" evidence="1">
    <location>
        <begin position="256"/>
        <end position="490"/>
    </location>
</feature>
<evidence type="ECO:0000259" key="1">
    <source>
        <dbReference type="PROSITE" id="PS51918"/>
    </source>
</evidence>
<comment type="caution">
    <text evidence="2">The sequence shown here is derived from an EMBL/GenBank/DDBJ whole genome shotgun (WGS) entry which is preliminary data.</text>
</comment>
<dbReference type="RefSeq" id="WP_062284481.1">
    <property type="nucleotide sequence ID" value="NZ_LTBC01000007.1"/>
</dbReference>
<dbReference type="PATRIC" id="fig|1122241.3.peg.2090"/>
<accession>A0A151AW94</accession>
<dbReference type="SMART" id="SM00729">
    <property type="entry name" value="Elp3"/>
    <property type="match status" value="1"/>
</dbReference>
<protein>
    <submittedName>
        <fullName evidence="2">Radical SAM superfamily protein</fullName>
    </submittedName>
</protein>
<dbReference type="CDD" id="cd01335">
    <property type="entry name" value="Radical_SAM"/>
    <property type="match status" value="1"/>
</dbReference>
<dbReference type="Pfam" id="PF04055">
    <property type="entry name" value="Radical_SAM"/>
    <property type="match status" value="1"/>
</dbReference>
<dbReference type="AlphaFoldDB" id="A0A151AW94"/>
<dbReference type="InterPro" id="IPR007197">
    <property type="entry name" value="rSAM"/>
</dbReference>
<dbReference type="Gene3D" id="3.80.30.20">
    <property type="entry name" value="tm_1862 like domain"/>
    <property type="match status" value="1"/>
</dbReference>
<dbReference type="GO" id="GO:0051537">
    <property type="term" value="F:2 iron, 2 sulfur cluster binding"/>
    <property type="evidence" value="ECO:0007669"/>
    <property type="project" value="InterPro"/>
</dbReference>
<evidence type="ECO:0000313" key="2">
    <source>
        <dbReference type="EMBL" id="KYH31820.1"/>
    </source>
</evidence>
<dbReference type="OrthoDB" id="9806827at2"/>
<reference evidence="2 3" key="1">
    <citation type="submission" date="2016-02" db="EMBL/GenBank/DDBJ databases">
        <title>Genome sequence of Moorella mulderi DSM 14980.</title>
        <authorList>
            <person name="Poehlein A."/>
            <person name="Daniel R."/>
        </authorList>
    </citation>
    <scope>NUCLEOTIDE SEQUENCE [LARGE SCALE GENOMIC DNA]</scope>
    <source>
        <strain evidence="2 3">DSM 14980</strain>
    </source>
</reference>
<dbReference type="InterPro" id="IPR006638">
    <property type="entry name" value="Elp3/MiaA/NifB-like_rSAM"/>
</dbReference>
<dbReference type="InterPro" id="IPR023404">
    <property type="entry name" value="rSAM_horseshoe"/>
</dbReference>
<evidence type="ECO:0000313" key="3">
    <source>
        <dbReference type="Proteomes" id="UP000075670"/>
    </source>
</evidence>
<dbReference type="EMBL" id="LTBC01000007">
    <property type="protein sequence ID" value="KYH31820.1"/>
    <property type="molecule type" value="Genomic_DNA"/>
</dbReference>
<dbReference type="SFLD" id="SFLDG01082">
    <property type="entry name" value="B12-binding_domain_containing"/>
    <property type="match status" value="1"/>
</dbReference>
<dbReference type="InterPro" id="IPR006058">
    <property type="entry name" value="2Fe2S_fd_BS"/>
</dbReference>